<dbReference type="PROSITE" id="PS52016">
    <property type="entry name" value="TONB_DEPENDENT_REC_3"/>
    <property type="match status" value="1"/>
</dbReference>
<evidence type="ECO:0000256" key="3">
    <source>
        <dbReference type="ARBA" id="ARBA00022496"/>
    </source>
</evidence>
<evidence type="ECO:0000313" key="11">
    <source>
        <dbReference type="EMBL" id="SVC17804.1"/>
    </source>
</evidence>
<dbReference type="SUPFAM" id="SSF49464">
    <property type="entry name" value="Carboxypeptidase regulatory domain-like"/>
    <property type="match status" value="1"/>
</dbReference>
<protein>
    <recommendedName>
        <fullName evidence="10">TonB-dependent receptor plug domain-containing protein</fullName>
    </recommendedName>
</protein>
<evidence type="ECO:0000256" key="1">
    <source>
        <dbReference type="ARBA" id="ARBA00004571"/>
    </source>
</evidence>
<dbReference type="InterPro" id="IPR012910">
    <property type="entry name" value="Plug_dom"/>
</dbReference>
<evidence type="ECO:0000256" key="9">
    <source>
        <dbReference type="ARBA" id="ARBA00023237"/>
    </source>
</evidence>
<comment type="subcellular location">
    <subcellularLocation>
        <location evidence="1">Cell outer membrane</location>
        <topology evidence="1">Multi-pass membrane protein</topology>
    </subcellularLocation>
</comment>
<evidence type="ECO:0000256" key="4">
    <source>
        <dbReference type="ARBA" id="ARBA00022692"/>
    </source>
</evidence>
<evidence type="ECO:0000259" key="10">
    <source>
        <dbReference type="Pfam" id="PF07715"/>
    </source>
</evidence>
<dbReference type="GO" id="GO:0009279">
    <property type="term" value="C:cell outer membrane"/>
    <property type="evidence" value="ECO:0007669"/>
    <property type="project" value="UniProtKB-SubCell"/>
</dbReference>
<keyword evidence="4" id="KW-0812">Transmembrane</keyword>
<dbReference type="EMBL" id="UINC01077568">
    <property type="protein sequence ID" value="SVC17804.1"/>
    <property type="molecule type" value="Genomic_DNA"/>
</dbReference>
<keyword evidence="9" id="KW-0998">Cell outer membrane</keyword>
<sequence>MLAEGNMKKICLTCLLPLIISNLIADSIIISGRVVDANNQPISGVNIYSGTDGVVSQTDGSFSLDVDEKSIVIFSHVGYNDVSFSPKTISDSVYMSSTLINGKEIIVQAELNTQSLFNVPSSISILNKRELESIYENHFQKIIDLIPNLNYSSGTSRPRYFQIRGIGERSQYTGEGAPNFSVGYMVDGIDFSGIGMVGMLFDTKQIEVFKGPQSSIYGPNAMAGLINIISAEPTPYFTGNSVIALGSDNQKTAGFAVGGPLSKKVLFRFALQQHNQDGFRKNVHRDLNNTNRRVEHCTRTKLHWTISPILNLQIINFNAYLNNGYDAWAVDNNIDF</sequence>
<dbReference type="GO" id="GO:0006826">
    <property type="term" value="P:iron ion transport"/>
    <property type="evidence" value="ECO:0007669"/>
    <property type="project" value="UniProtKB-KW"/>
</dbReference>
<dbReference type="InterPro" id="IPR039426">
    <property type="entry name" value="TonB-dep_rcpt-like"/>
</dbReference>
<evidence type="ECO:0000256" key="5">
    <source>
        <dbReference type="ARBA" id="ARBA00023004"/>
    </source>
</evidence>
<keyword evidence="6" id="KW-0406">Ion transport</keyword>
<dbReference type="Gene3D" id="2.40.170.20">
    <property type="entry name" value="TonB-dependent receptor, beta-barrel domain"/>
    <property type="match status" value="1"/>
</dbReference>
<keyword evidence="8" id="KW-0472">Membrane</keyword>
<name>A0A382JZ17_9ZZZZ</name>
<feature type="non-terminal residue" evidence="11">
    <location>
        <position position="336"/>
    </location>
</feature>
<evidence type="ECO:0000256" key="8">
    <source>
        <dbReference type="ARBA" id="ARBA00023136"/>
    </source>
</evidence>
<dbReference type="PANTHER" id="PTHR32552">
    <property type="entry name" value="FERRICHROME IRON RECEPTOR-RELATED"/>
    <property type="match status" value="1"/>
</dbReference>
<evidence type="ECO:0000256" key="6">
    <source>
        <dbReference type="ARBA" id="ARBA00023065"/>
    </source>
</evidence>
<dbReference type="Pfam" id="PF13715">
    <property type="entry name" value="CarbopepD_reg_2"/>
    <property type="match status" value="1"/>
</dbReference>
<keyword evidence="2" id="KW-0813">Transport</keyword>
<accession>A0A382JZ17</accession>
<organism evidence="11">
    <name type="scientific">marine metagenome</name>
    <dbReference type="NCBI Taxonomy" id="408172"/>
    <lineage>
        <taxon>unclassified sequences</taxon>
        <taxon>metagenomes</taxon>
        <taxon>ecological metagenomes</taxon>
    </lineage>
</organism>
<gene>
    <name evidence="11" type="ORF">METZ01_LOCUS270658</name>
</gene>
<dbReference type="AlphaFoldDB" id="A0A382JZ17"/>
<feature type="domain" description="TonB-dependent receptor plug" evidence="10">
    <location>
        <begin position="117"/>
        <end position="224"/>
    </location>
</feature>
<evidence type="ECO:0000256" key="7">
    <source>
        <dbReference type="ARBA" id="ARBA00023077"/>
    </source>
</evidence>
<keyword evidence="5" id="KW-0408">Iron</keyword>
<dbReference type="PANTHER" id="PTHR32552:SF81">
    <property type="entry name" value="TONB-DEPENDENT OUTER MEMBRANE RECEPTOR"/>
    <property type="match status" value="1"/>
</dbReference>
<dbReference type="InterPro" id="IPR008969">
    <property type="entry name" value="CarboxyPept-like_regulatory"/>
</dbReference>
<proteinExistence type="predicted"/>
<keyword evidence="7" id="KW-0798">TonB box</keyword>
<evidence type="ECO:0000256" key="2">
    <source>
        <dbReference type="ARBA" id="ARBA00022448"/>
    </source>
</evidence>
<reference evidence="11" key="1">
    <citation type="submission" date="2018-05" db="EMBL/GenBank/DDBJ databases">
        <authorList>
            <person name="Lanie J.A."/>
            <person name="Ng W.-L."/>
            <person name="Kazmierczak K.M."/>
            <person name="Andrzejewski T.M."/>
            <person name="Davidsen T.M."/>
            <person name="Wayne K.J."/>
            <person name="Tettelin H."/>
            <person name="Glass J.I."/>
            <person name="Rusch D."/>
            <person name="Podicherti R."/>
            <person name="Tsui H.-C.T."/>
            <person name="Winkler M.E."/>
        </authorList>
    </citation>
    <scope>NUCLEOTIDE SEQUENCE</scope>
</reference>
<keyword evidence="3" id="KW-0410">Iron transport</keyword>
<dbReference type="InterPro" id="IPR036942">
    <property type="entry name" value="Beta-barrel_TonB_sf"/>
</dbReference>
<dbReference type="SUPFAM" id="SSF56935">
    <property type="entry name" value="Porins"/>
    <property type="match status" value="1"/>
</dbReference>
<dbReference type="Pfam" id="PF07715">
    <property type="entry name" value="Plug"/>
    <property type="match status" value="1"/>
</dbReference>